<evidence type="ECO:0000313" key="2">
    <source>
        <dbReference type="Proteomes" id="UP000688947"/>
    </source>
</evidence>
<evidence type="ECO:0000313" key="1">
    <source>
        <dbReference type="EMBL" id="KAG6954142.1"/>
    </source>
</evidence>
<sequence length="129" mass="15014">MTERRLRCGSKMCKLYGSCKFGWKAWLCEQSNRCQVVFNRIDHVRDGSVHFDGPHKTIITAKMKKNILQQDECAVPPQLILSSMRRSSDVLQPKRVMDAIVRIHCADNMNTYYTLNDTVLAEWRKIPQL</sequence>
<organism evidence="1 2">
    <name type="scientific">Phytophthora cactorum</name>
    <dbReference type="NCBI Taxonomy" id="29920"/>
    <lineage>
        <taxon>Eukaryota</taxon>
        <taxon>Sar</taxon>
        <taxon>Stramenopiles</taxon>
        <taxon>Oomycota</taxon>
        <taxon>Peronosporomycetes</taxon>
        <taxon>Peronosporales</taxon>
        <taxon>Peronosporaceae</taxon>
        <taxon>Phytophthora</taxon>
    </lineage>
</organism>
<reference evidence="1" key="1">
    <citation type="submission" date="2021-01" db="EMBL/GenBank/DDBJ databases">
        <title>Phytophthora aleatoria, a newly-described species from Pinus radiata is distinct from Phytophthora cactorum isolates based on comparative genomics.</title>
        <authorList>
            <person name="Mcdougal R."/>
            <person name="Panda P."/>
            <person name="Williams N."/>
            <person name="Studholme D.J."/>
        </authorList>
    </citation>
    <scope>NUCLEOTIDE SEQUENCE</scope>
    <source>
        <strain evidence="1">NZFS 3830</strain>
    </source>
</reference>
<gene>
    <name evidence="1" type="ORF">JG687_00011965</name>
</gene>
<name>A0A8T1U373_9STRA</name>
<dbReference type="OrthoDB" id="166868at2759"/>
<dbReference type="EMBL" id="JAENGZ010000766">
    <property type="protein sequence ID" value="KAG6954142.1"/>
    <property type="molecule type" value="Genomic_DNA"/>
</dbReference>
<protein>
    <submittedName>
        <fullName evidence="1">Uncharacterized protein</fullName>
    </submittedName>
</protein>
<dbReference type="AlphaFoldDB" id="A0A8T1U373"/>
<dbReference type="Proteomes" id="UP000688947">
    <property type="component" value="Unassembled WGS sequence"/>
</dbReference>
<accession>A0A8T1U373</accession>
<dbReference type="VEuPathDB" id="FungiDB:PC110_g17365"/>
<comment type="caution">
    <text evidence="1">The sequence shown here is derived from an EMBL/GenBank/DDBJ whole genome shotgun (WGS) entry which is preliminary data.</text>
</comment>
<proteinExistence type="predicted"/>